<dbReference type="AlphaFoldDB" id="A0A2P5D1B4"/>
<evidence type="ECO:0000313" key="2">
    <source>
        <dbReference type="EMBL" id="PON67094.1"/>
    </source>
</evidence>
<organism evidence="2 3">
    <name type="scientific">Parasponia andersonii</name>
    <name type="common">Sponia andersonii</name>
    <dbReference type="NCBI Taxonomy" id="3476"/>
    <lineage>
        <taxon>Eukaryota</taxon>
        <taxon>Viridiplantae</taxon>
        <taxon>Streptophyta</taxon>
        <taxon>Embryophyta</taxon>
        <taxon>Tracheophyta</taxon>
        <taxon>Spermatophyta</taxon>
        <taxon>Magnoliopsida</taxon>
        <taxon>eudicotyledons</taxon>
        <taxon>Gunneridae</taxon>
        <taxon>Pentapetalae</taxon>
        <taxon>rosids</taxon>
        <taxon>fabids</taxon>
        <taxon>Rosales</taxon>
        <taxon>Cannabaceae</taxon>
        <taxon>Parasponia</taxon>
    </lineage>
</organism>
<protein>
    <submittedName>
        <fullName evidence="2">Uncharacterized protein</fullName>
    </submittedName>
</protein>
<reference evidence="3" key="1">
    <citation type="submission" date="2016-06" db="EMBL/GenBank/DDBJ databases">
        <title>Parallel loss of symbiosis genes in relatives of nitrogen-fixing non-legume Parasponia.</title>
        <authorList>
            <person name="Van Velzen R."/>
            <person name="Holmer R."/>
            <person name="Bu F."/>
            <person name="Rutten L."/>
            <person name="Van Zeijl A."/>
            <person name="Liu W."/>
            <person name="Santuari L."/>
            <person name="Cao Q."/>
            <person name="Sharma T."/>
            <person name="Shen D."/>
            <person name="Roswanjaya Y."/>
            <person name="Wardhani T."/>
            <person name="Kalhor M.S."/>
            <person name="Jansen J."/>
            <person name="Van den Hoogen J."/>
            <person name="Gungor B."/>
            <person name="Hartog M."/>
            <person name="Hontelez J."/>
            <person name="Verver J."/>
            <person name="Yang W.-C."/>
            <person name="Schijlen E."/>
            <person name="Repin R."/>
            <person name="Schilthuizen M."/>
            <person name="Schranz E."/>
            <person name="Heidstra R."/>
            <person name="Miyata K."/>
            <person name="Fedorova E."/>
            <person name="Kohlen W."/>
            <person name="Bisseling T."/>
            <person name="Smit S."/>
            <person name="Geurts R."/>
        </authorList>
    </citation>
    <scope>NUCLEOTIDE SEQUENCE [LARGE SCALE GENOMIC DNA]</scope>
    <source>
        <strain evidence="3">cv. WU1-14</strain>
    </source>
</reference>
<name>A0A2P5D1B4_PARAD</name>
<keyword evidence="3" id="KW-1185">Reference proteome</keyword>
<proteinExistence type="predicted"/>
<evidence type="ECO:0000313" key="3">
    <source>
        <dbReference type="Proteomes" id="UP000237105"/>
    </source>
</evidence>
<gene>
    <name evidence="2" type="ORF">PanWU01x14_104910</name>
</gene>
<sequence>MRKQEQAKPANQSQKRSKENGRCLEEVREVRGQFRRLGSPIMAIASDRECFIRIFLQIITDKAITAKISQKSGGLDYNSCQLG</sequence>
<accession>A0A2P5D1B4</accession>
<comment type="caution">
    <text evidence="2">The sequence shown here is derived from an EMBL/GenBank/DDBJ whole genome shotgun (WGS) entry which is preliminary data.</text>
</comment>
<dbReference type="EMBL" id="JXTB01000074">
    <property type="protein sequence ID" value="PON67094.1"/>
    <property type="molecule type" value="Genomic_DNA"/>
</dbReference>
<evidence type="ECO:0000256" key="1">
    <source>
        <dbReference type="SAM" id="MobiDB-lite"/>
    </source>
</evidence>
<feature type="region of interest" description="Disordered" evidence="1">
    <location>
        <begin position="1"/>
        <end position="22"/>
    </location>
</feature>
<dbReference type="Proteomes" id="UP000237105">
    <property type="component" value="Unassembled WGS sequence"/>
</dbReference>